<keyword evidence="4" id="KW-1185">Reference proteome</keyword>
<dbReference type="AlphaFoldDB" id="A0AA87ZXH0"/>
<feature type="region of interest" description="Disordered" evidence="1">
    <location>
        <begin position="45"/>
        <end position="65"/>
    </location>
</feature>
<evidence type="ECO:0000313" key="2">
    <source>
        <dbReference type="EMBL" id="GMN33721.1"/>
    </source>
</evidence>
<evidence type="ECO:0000313" key="4">
    <source>
        <dbReference type="Proteomes" id="UP001187192"/>
    </source>
</evidence>
<gene>
    <name evidence="2" type="ORF">TIFTF001_041942</name>
    <name evidence="3" type="ORF">TIFTF001_041946</name>
</gene>
<reference evidence="3" key="1">
    <citation type="submission" date="2023-07" db="EMBL/GenBank/DDBJ databases">
        <title>draft genome sequence of fig (Ficus carica).</title>
        <authorList>
            <person name="Takahashi T."/>
            <person name="Nishimura K."/>
        </authorList>
    </citation>
    <scope>NUCLEOTIDE SEQUENCE</scope>
</reference>
<dbReference type="EMBL" id="BTGU01002080">
    <property type="protein sequence ID" value="GMN33751.1"/>
    <property type="molecule type" value="Genomic_DNA"/>
</dbReference>
<evidence type="ECO:0000313" key="3">
    <source>
        <dbReference type="EMBL" id="GMN33751.1"/>
    </source>
</evidence>
<evidence type="ECO:0000256" key="1">
    <source>
        <dbReference type="SAM" id="MobiDB-lite"/>
    </source>
</evidence>
<dbReference type="Proteomes" id="UP001187192">
    <property type="component" value="Unassembled WGS sequence"/>
</dbReference>
<comment type="caution">
    <text evidence="3">The sequence shown here is derived from an EMBL/GenBank/DDBJ whole genome shotgun (WGS) entry which is preliminary data.</text>
</comment>
<proteinExistence type="predicted"/>
<name>A0AA87ZXH0_FICCA</name>
<accession>A0AA87ZXH0</accession>
<dbReference type="EMBL" id="BTGU01002078">
    <property type="protein sequence ID" value="GMN33721.1"/>
    <property type="molecule type" value="Genomic_DNA"/>
</dbReference>
<sequence>MQIKIHLFVATSSIKYNRLRCRSFTDMKEEMEKVMPEEVIYMDQDHIRPDGCGSGGSEDLEKESS</sequence>
<organism evidence="3 4">
    <name type="scientific">Ficus carica</name>
    <name type="common">Common fig</name>
    <dbReference type="NCBI Taxonomy" id="3494"/>
    <lineage>
        <taxon>Eukaryota</taxon>
        <taxon>Viridiplantae</taxon>
        <taxon>Streptophyta</taxon>
        <taxon>Embryophyta</taxon>
        <taxon>Tracheophyta</taxon>
        <taxon>Spermatophyta</taxon>
        <taxon>Magnoliopsida</taxon>
        <taxon>eudicotyledons</taxon>
        <taxon>Gunneridae</taxon>
        <taxon>Pentapetalae</taxon>
        <taxon>rosids</taxon>
        <taxon>fabids</taxon>
        <taxon>Rosales</taxon>
        <taxon>Moraceae</taxon>
        <taxon>Ficeae</taxon>
        <taxon>Ficus</taxon>
    </lineage>
</organism>
<protein>
    <submittedName>
        <fullName evidence="3">Uncharacterized protein</fullName>
    </submittedName>
</protein>